<dbReference type="EMBL" id="AGNL01048791">
    <property type="protein sequence ID" value="EJK45090.1"/>
    <property type="molecule type" value="Genomic_DNA"/>
</dbReference>
<dbReference type="SUPFAM" id="SSF53335">
    <property type="entry name" value="S-adenosyl-L-methionine-dependent methyltransferases"/>
    <property type="match status" value="1"/>
</dbReference>
<keyword evidence="2" id="KW-1185">Reference proteome</keyword>
<dbReference type="OrthoDB" id="45755at2759"/>
<reference evidence="1 2" key="1">
    <citation type="journal article" date="2012" name="Genome Biol.">
        <title>Genome and low-iron response of an oceanic diatom adapted to chronic iron limitation.</title>
        <authorList>
            <person name="Lommer M."/>
            <person name="Specht M."/>
            <person name="Roy A.S."/>
            <person name="Kraemer L."/>
            <person name="Andreson R."/>
            <person name="Gutowska M.A."/>
            <person name="Wolf J."/>
            <person name="Bergner S.V."/>
            <person name="Schilhabel M.B."/>
            <person name="Klostermeier U.C."/>
            <person name="Beiko R.G."/>
            <person name="Rosenstiel P."/>
            <person name="Hippler M."/>
            <person name="Laroche J."/>
        </authorList>
    </citation>
    <scope>NUCLEOTIDE SEQUENCE [LARGE SCALE GENOMIC DNA]</scope>
    <source>
        <strain evidence="1 2">CCMP1005</strain>
    </source>
</reference>
<sequence>MPSNRGALLQSMALNYFDDLIQVVAAALGDGSSDSPSSSMCIQPRVKGHNIGNGQTTTKVDNCREVVPVMTLGSIIGNTKVDVVKADCEGCEANAIMGMKDIIAGKGPPCSFAIEWRSEVMKEFGGNPTVVTEFGGNPTMVTKLLFQSGYLFFWQQCDLVTGEGLKLTEILSSKVLEEIPSGKLAE</sequence>
<name>K0R0D8_THAOC</name>
<evidence type="ECO:0008006" key="3">
    <source>
        <dbReference type="Google" id="ProtNLM"/>
    </source>
</evidence>
<evidence type="ECO:0000313" key="2">
    <source>
        <dbReference type="Proteomes" id="UP000266841"/>
    </source>
</evidence>
<gene>
    <name evidence="1" type="ORF">THAOC_36313</name>
</gene>
<dbReference type="Proteomes" id="UP000266841">
    <property type="component" value="Unassembled WGS sequence"/>
</dbReference>
<protein>
    <recommendedName>
        <fullName evidence="3">Methyltransferase FkbM domain-containing protein</fullName>
    </recommendedName>
</protein>
<dbReference type="Gene3D" id="3.40.50.150">
    <property type="entry name" value="Vaccinia Virus protein VP39"/>
    <property type="match status" value="1"/>
</dbReference>
<dbReference type="InterPro" id="IPR029063">
    <property type="entry name" value="SAM-dependent_MTases_sf"/>
</dbReference>
<comment type="caution">
    <text evidence="1">The sequence shown here is derived from an EMBL/GenBank/DDBJ whole genome shotgun (WGS) entry which is preliminary data.</text>
</comment>
<dbReference type="AlphaFoldDB" id="K0R0D8"/>
<accession>K0R0D8</accession>
<organism evidence="1 2">
    <name type="scientific">Thalassiosira oceanica</name>
    <name type="common">Marine diatom</name>
    <dbReference type="NCBI Taxonomy" id="159749"/>
    <lineage>
        <taxon>Eukaryota</taxon>
        <taxon>Sar</taxon>
        <taxon>Stramenopiles</taxon>
        <taxon>Ochrophyta</taxon>
        <taxon>Bacillariophyta</taxon>
        <taxon>Coscinodiscophyceae</taxon>
        <taxon>Thalassiosirophycidae</taxon>
        <taxon>Thalassiosirales</taxon>
        <taxon>Thalassiosiraceae</taxon>
        <taxon>Thalassiosira</taxon>
    </lineage>
</organism>
<evidence type="ECO:0000313" key="1">
    <source>
        <dbReference type="EMBL" id="EJK45090.1"/>
    </source>
</evidence>
<proteinExistence type="predicted"/>